<evidence type="ECO:0000256" key="7">
    <source>
        <dbReference type="ARBA" id="ARBA00022927"/>
    </source>
</evidence>
<dbReference type="RefSeq" id="WP_089356007.1">
    <property type="nucleotide sequence ID" value="NZ_FZPD01000002.1"/>
</dbReference>
<dbReference type="OrthoDB" id="9780552at2"/>
<reference evidence="17 18" key="1">
    <citation type="submission" date="2017-06" db="EMBL/GenBank/DDBJ databases">
        <authorList>
            <person name="Kim H.J."/>
            <person name="Triplett B.A."/>
        </authorList>
    </citation>
    <scope>NUCLEOTIDE SEQUENCE [LARGE SCALE GENOMIC DNA]</scope>
    <source>
        <strain evidence="17 18">DSM 19307</strain>
    </source>
</reference>
<feature type="domain" description="Membrane insertase YidC N-terminal" evidence="16">
    <location>
        <begin position="87"/>
        <end position="339"/>
    </location>
</feature>
<evidence type="ECO:0000256" key="6">
    <source>
        <dbReference type="ARBA" id="ARBA00022692"/>
    </source>
</evidence>
<organism evidence="17 18">
    <name type="scientific">Ekhidna lutea</name>
    <dbReference type="NCBI Taxonomy" id="447679"/>
    <lineage>
        <taxon>Bacteria</taxon>
        <taxon>Pseudomonadati</taxon>
        <taxon>Bacteroidota</taxon>
        <taxon>Cytophagia</taxon>
        <taxon>Cytophagales</taxon>
        <taxon>Reichenbachiellaceae</taxon>
        <taxon>Ekhidna</taxon>
    </lineage>
</organism>
<dbReference type="GO" id="GO:0005886">
    <property type="term" value="C:plasma membrane"/>
    <property type="evidence" value="ECO:0007669"/>
    <property type="project" value="UniProtKB-SubCell"/>
</dbReference>
<evidence type="ECO:0000256" key="12">
    <source>
        <dbReference type="ARBA" id="ARBA00033342"/>
    </source>
</evidence>
<feature type="transmembrane region" description="Helical" evidence="13">
    <location>
        <begin position="524"/>
        <end position="543"/>
    </location>
</feature>
<dbReference type="InterPro" id="IPR028053">
    <property type="entry name" value="Membr_insert_YidC_N"/>
</dbReference>
<keyword evidence="8 13" id="KW-1133">Transmembrane helix</keyword>
<feature type="transmembrane region" description="Helical" evidence="13">
    <location>
        <begin position="425"/>
        <end position="450"/>
    </location>
</feature>
<evidence type="ECO:0000256" key="10">
    <source>
        <dbReference type="ARBA" id="ARBA00023186"/>
    </source>
</evidence>
<dbReference type="InterPro" id="IPR047196">
    <property type="entry name" value="YidC_ALB_C"/>
</dbReference>
<dbReference type="AlphaFoldDB" id="A0A239HF21"/>
<dbReference type="GO" id="GO:0015031">
    <property type="term" value="P:protein transport"/>
    <property type="evidence" value="ECO:0007669"/>
    <property type="project" value="UniProtKB-KW"/>
</dbReference>
<dbReference type="PANTHER" id="PTHR12428:SF65">
    <property type="entry name" value="CYTOCHROME C OXIDASE ASSEMBLY PROTEIN COX18, MITOCHONDRIAL"/>
    <property type="match status" value="1"/>
</dbReference>
<evidence type="ECO:0000256" key="3">
    <source>
        <dbReference type="ARBA" id="ARBA00015325"/>
    </source>
</evidence>
<comment type="caution">
    <text evidence="13">Lacks conserved residue(s) required for the propagation of feature annotation.</text>
</comment>
<keyword evidence="7 13" id="KW-0653">Protein transport</keyword>
<comment type="similarity">
    <text evidence="2 13">Belongs to the OXA1/ALB3/YidC family. Type 1 subfamily.</text>
</comment>
<comment type="subunit">
    <text evidence="13">Interacts with the Sec translocase complex via SecD. Specifically interacts with transmembrane segments of nascent integral membrane proteins during membrane integration.</text>
</comment>
<dbReference type="InterPro" id="IPR001708">
    <property type="entry name" value="YidC/ALB3/OXA1/COX18"/>
</dbReference>
<keyword evidence="9 13" id="KW-0472">Membrane</keyword>
<gene>
    <name evidence="13" type="primary">yidC</name>
    <name evidence="17" type="ORF">SAMN05421640_1259</name>
</gene>
<accession>A0A239HF21</accession>
<keyword evidence="18" id="KW-1185">Reference proteome</keyword>
<evidence type="ECO:0000256" key="2">
    <source>
        <dbReference type="ARBA" id="ARBA00010527"/>
    </source>
</evidence>
<feature type="transmembrane region" description="Helical" evidence="13">
    <location>
        <begin position="364"/>
        <end position="384"/>
    </location>
</feature>
<keyword evidence="5 13" id="KW-1003">Cell membrane</keyword>
<dbReference type="NCBIfam" id="TIGR03592">
    <property type="entry name" value="yidC_oxa1_cterm"/>
    <property type="match status" value="1"/>
</dbReference>
<evidence type="ECO:0000313" key="17">
    <source>
        <dbReference type="EMBL" id="SNS79423.1"/>
    </source>
</evidence>
<dbReference type="PANTHER" id="PTHR12428">
    <property type="entry name" value="OXA1"/>
    <property type="match status" value="1"/>
</dbReference>
<dbReference type="InterPro" id="IPR028055">
    <property type="entry name" value="YidC/Oxa/ALB_C"/>
</dbReference>
<dbReference type="HAMAP" id="MF_01810">
    <property type="entry name" value="YidC_type1"/>
    <property type="match status" value="1"/>
</dbReference>
<dbReference type="InterPro" id="IPR038221">
    <property type="entry name" value="YidC_periplasmic_sf"/>
</dbReference>
<keyword evidence="6 13" id="KW-0812">Transmembrane</keyword>
<dbReference type="CDD" id="cd19961">
    <property type="entry name" value="EcYidC-like_peri"/>
    <property type="match status" value="1"/>
</dbReference>
<dbReference type="PRINTS" id="PR00701">
    <property type="entry name" value="60KDINNERMP"/>
</dbReference>
<sequence length="605" mass="68920">MDRNQIIGLTLMFALLAVYFTWFAPDAPQPEELTTQQEPATETIQEATPTDSVTTLPVVSDSEQNSLNTQKYGAFAFAASGDESIQKIENEELIINLSNKGGRIKDVILKNHKDYLGNDLVLVDGSKSKSDLVVDHNGRKINLSELAFAPTTKKIGDTTQISFVLTDGNFSIIQKYLVPPKGFEIAYSIESKNLNTILNPTDVNFNWNHAINRAEAHLEDGRINSNVRYLLANGDYDELSERSTEFEDETLGSQVKWVSFKQKFFTAAIIAKNAFQSGYVNQTVDFGDTTSVKNLSMQMLIPYSDFANEFKARYFFGPNNYRILKKVAPDFEENLDMGWGPLPLVNKYLIIPIFHFLEGFLSNYGIIILLIVIVIRLILAPLTWKSHMSMAKMRAMKPELDEIKAKHDGDMQKAQQEQMKLYQQVGINPVSGCIPMLLQMPILFALFFFFPNAVELRQEAFLWAHDLSTYDSIINLPFEIPFYGDHVSLFTLLMTLSTILYTWSNSQITTVQGPMKTLQYMMPIMFLFVLNSYASGLTFYYFVSNMVTFGQTLLFRKIIDEDKIHALLQENKKKNANKKKSKFQQRLEDAMKANQEAQKKSKKKK</sequence>
<dbReference type="Gene3D" id="2.70.98.90">
    <property type="match status" value="1"/>
</dbReference>
<dbReference type="NCBIfam" id="NF002356">
    <property type="entry name" value="PRK01318.2-3"/>
    <property type="match status" value="1"/>
</dbReference>
<dbReference type="CDD" id="cd20070">
    <property type="entry name" value="5TM_YidC_Alb3"/>
    <property type="match status" value="1"/>
</dbReference>
<dbReference type="Proteomes" id="UP000198393">
    <property type="component" value="Unassembled WGS sequence"/>
</dbReference>
<comment type="subcellular location">
    <subcellularLocation>
        <location evidence="1">Cell inner membrane</location>
        <topology evidence="1">Multi-pass membrane protein</topology>
    </subcellularLocation>
    <subcellularLocation>
        <location evidence="13">Cell membrane</location>
        <topology evidence="13">Multi-pass membrane protein</topology>
    </subcellularLocation>
</comment>
<evidence type="ECO:0000256" key="1">
    <source>
        <dbReference type="ARBA" id="ARBA00004429"/>
    </source>
</evidence>
<dbReference type="GO" id="GO:0032977">
    <property type="term" value="F:membrane insertase activity"/>
    <property type="evidence" value="ECO:0007669"/>
    <property type="project" value="InterPro"/>
</dbReference>
<dbReference type="InterPro" id="IPR019998">
    <property type="entry name" value="Membr_insert_YidC"/>
</dbReference>
<feature type="region of interest" description="Disordered" evidence="14">
    <location>
        <begin position="573"/>
        <end position="605"/>
    </location>
</feature>
<name>A0A239HF21_EKHLU</name>
<feature type="compositionally biased region" description="Basic residues" evidence="14">
    <location>
        <begin position="574"/>
        <end position="583"/>
    </location>
</feature>
<evidence type="ECO:0000256" key="13">
    <source>
        <dbReference type="HAMAP-Rule" id="MF_01810"/>
    </source>
</evidence>
<evidence type="ECO:0000256" key="5">
    <source>
        <dbReference type="ARBA" id="ARBA00022475"/>
    </source>
</evidence>
<dbReference type="NCBIfam" id="TIGR03593">
    <property type="entry name" value="yidC_nterm"/>
    <property type="match status" value="1"/>
</dbReference>
<dbReference type="Pfam" id="PF14849">
    <property type="entry name" value="YidC_periplas"/>
    <property type="match status" value="1"/>
</dbReference>
<protein>
    <recommendedName>
        <fullName evidence="3 13">Membrane protein insertase YidC</fullName>
    </recommendedName>
    <alternativeName>
        <fullName evidence="12 13">Foldase YidC</fullName>
    </alternativeName>
    <alternativeName>
        <fullName evidence="11 13">Membrane integrase YidC</fullName>
    </alternativeName>
    <alternativeName>
        <fullName evidence="13">Membrane protein YidC</fullName>
    </alternativeName>
</protein>
<comment type="function">
    <text evidence="13">Required for the insertion and/or proper folding and/or complex formation of integral membrane proteins into the membrane. Involved in integration of membrane proteins that insert both dependently and independently of the Sec translocase complex, as well as at least some lipoproteins. Aids folding of multispanning membrane proteins.</text>
</comment>
<evidence type="ECO:0000256" key="4">
    <source>
        <dbReference type="ARBA" id="ARBA00022448"/>
    </source>
</evidence>
<evidence type="ECO:0000259" key="16">
    <source>
        <dbReference type="Pfam" id="PF14849"/>
    </source>
</evidence>
<dbReference type="EMBL" id="FZPD01000002">
    <property type="protein sequence ID" value="SNS79423.1"/>
    <property type="molecule type" value="Genomic_DNA"/>
</dbReference>
<evidence type="ECO:0000256" key="9">
    <source>
        <dbReference type="ARBA" id="ARBA00023136"/>
    </source>
</evidence>
<proteinExistence type="inferred from homology"/>
<keyword evidence="10 13" id="KW-0143">Chaperone</keyword>
<dbReference type="GO" id="GO:0051205">
    <property type="term" value="P:protein insertion into membrane"/>
    <property type="evidence" value="ECO:0007669"/>
    <property type="project" value="TreeGrafter"/>
</dbReference>
<feature type="domain" description="Membrane insertase YidC/Oxa/ALB C-terminal" evidence="15">
    <location>
        <begin position="364"/>
        <end position="556"/>
    </location>
</feature>
<evidence type="ECO:0000259" key="15">
    <source>
        <dbReference type="Pfam" id="PF02096"/>
    </source>
</evidence>
<evidence type="ECO:0000256" key="14">
    <source>
        <dbReference type="SAM" id="MobiDB-lite"/>
    </source>
</evidence>
<dbReference type="Pfam" id="PF02096">
    <property type="entry name" value="60KD_IMP"/>
    <property type="match status" value="1"/>
</dbReference>
<evidence type="ECO:0000313" key="18">
    <source>
        <dbReference type="Proteomes" id="UP000198393"/>
    </source>
</evidence>
<evidence type="ECO:0000256" key="8">
    <source>
        <dbReference type="ARBA" id="ARBA00022989"/>
    </source>
</evidence>
<keyword evidence="4 13" id="KW-0813">Transport</keyword>
<evidence type="ECO:0000256" key="11">
    <source>
        <dbReference type="ARBA" id="ARBA00033245"/>
    </source>
</evidence>